<protein>
    <recommendedName>
        <fullName evidence="3">DUF697 domain-containing protein</fullName>
    </recommendedName>
</protein>
<gene>
    <name evidence="1" type="ORF">SAMN06265795_11238</name>
</gene>
<keyword evidence="2" id="KW-1185">Reference proteome</keyword>
<accession>A0A239JAC9</accession>
<dbReference type="AlphaFoldDB" id="A0A239JAC9"/>
<dbReference type="RefSeq" id="WP_245845017.1">
    <property type="nucleotide sequence ID" value="NZ_FZOT01000012.1"/>
</dbReference>
<name>A0A239JAC9_9BURK</name>
<proteinExistence type="predicted"/>
<dbReference type="Proteomes" id="UP000198284">
    <property type="component" value="Unassembled WGS sequence"/>
</dbReference>
<evidence type="ECO:0008006" key="3">
    <source>
        <dbReference type="Google" id="ProtNLM"/>
    </source>
</evidence>
<evidence type="ECO:0000313" key="2">
    <source>
        <dbReference type="Proteomes" id="UP000198284"/>
    </source>
</evidence>
<dbReference type="EMBL" id="FZOT01000012">
    <property type="protein sequence ID" value="SNT02749.1"/>
    <property type="molecule type" value="Genomic_DNA"/>
</dbReference>
<sequence length="181" mass="19696">MKTTDLKRNRNGDAWEPLPALASPVQDLGAIRRKCRKLVLRRAALSAGLAAVPLPGIDVAGDIALLMNLIEEINAEFGLTPQQIEQLQPEERIVAYQTMVAMGGSLVGKLVTRELVMELLQRSGFKLLMRNSARIAPLAGQVASAAIGFAAFRAIGNQHVEACAEVAEELRLALRRDKPRH</sequence>
<evidence type="ECO:0000313" key="1">
    <source>
        <dbReference type="EMBL" id="SNT02749.1"/>
    </source>
</evidence>
<reference evidence="1 2" key="1">
    <citation type="submission" date="2017-06" db="EMBL/GenBank/DDBJ databases">
        <authorList>
            <person name="Kim H.J."/>
            <person name="Triplett B.A."/>
        </authorList>
    </citation>
    <scope>NUCLEOTIDE SEQUENCE [LARGE SCALE GENOMIC DNA]</scope>
    <source>
        <strain evidence="1 2">U15</strain>
    </source>
</reference>
<organism evidence="1 2">
    <name type="scientific">Noviherbaspirillum humi</name>
    <dbReference type="NCBI Taxonomy" id="1688639"/>
    <lineage>
        <taxon>Bacteria</taxon>
        <taxon>Pseudomonadati</taxon>
        <taxon>Pseudomonadota</taxon>
        <taxon>Betaproteobacteria</taxon>
        <taxon>Burkholderiales</taxon>
        <taxon>Oxalobacteraceae</taxon>
        <taxon>Noviherbaspirillum</taxon>
    </lineage>
</organism>